<dbReference type="STRING" id="22663.A0A2I0JQF8"/>
<dbReference type="CDD" id="cd06222">
    <property type="entry name" value="RNase_H_like"/>
    <property type="match status" value="1"/>
</dbReference>
<feature type="domain" description="RNase H type-1" evidence="1">
    <location>
        <begin position="43"/>
        <end position="174"/>
    </location>
</feature>
<dbReference type="GO" id="GO:0004523">
    <property type="term" value="F:RNA-DNA hybrid ribonuclease activity"/>
    <property type="evidence" value="ECO:0007669"/>
    <property type="project" value="InterPro"/>
</dbReference>
<keyword evidence="3" id="KW-1185">Reference proteome</keyword>
<dbReference type="InterPro" id="IPR036397">
    <property type="entry name" value="RNaseH_sf"/>
</dbReference>
<dbReference type="Gene3D" id="3.30.420.10">
    <property type="entry name" value="Ribonuclease H-like superfamily/Ribonuclease H"/>
    <property type="match status" value="1"/>
</dbReference>
<dbReference type="Pfam" id="PF13456">
    <property type="entry name" value="RVT_3"/>
    <property type="match status" value="1"/>
</dbReference>
<sequence>MFSSAFTKFSLAGRLLAQYPAICLIQKSWFHKKPIPVSWSRPEFGWTKLNFDGSSLGRTGESSIGGVFRNHNAEFLLGYSEPIGKTTSTVAELIALRRGLELVLENDWSSVWLEGDAKTLVEILVRKRRVKCEEVQEQLSLINLIIPELENCIISHVFREGNRAADKLARMGHLSKKARIWRYVPPDEVLPIVLEDAEGKIVLRRRGG</sequence>
<accession>A0A2I0JQF8</accession>
<dbReference type="InterPro" id="IPR002156">
    <property type="entry name" value="RNaseH_domain"/>
</dbReference>
<comment type="caution">
    <text evidence="2">The sequence shown here is derived from an EMBL/GenBank/DDBJ whole genome shotgun (WGS) entry which is preliminary data.</text>
</comment>
<dbReference type="PROSITE" id="PS50879">
    <property type="entry name" value="RNASE_H_1"/>
    <property type="match status" value="1"/>
</dbReference>
<name>A0A2I0JQF8_PUNGR</name>
<dbReference type="InterPro" id="IPR053151">
    <property type="entry name" value="RNase_H-like"/>
</dbReference>
<dbReference type="PANTHER" id="PTHR47723:SF23">
    <property type="entry name" value="REVERSE TRANSCRIPTASE-LIKE PROTEIN"/>
    <property type="match status" value="1"/>
</dbReference>
<dbReference type="InterPro" id="IPR044730">
    <property type="entry name" value="RNase_H-like_dom_plant"/>
</dbReference>
<organism evidence="2 3">
    <name type="scientific">Punica granatum</name>
    <name type="common">Pomegranate</name>
    <dbReference type="NCBI Taxonomy" id="22663"/>
    <lineage>
        <taxon>Eukaryota</taxon>
        <taxon>Viridiplantae</taxon>
        <taxon>Streptophyta</taxon>
        <taxon>Embryophyta</taxon>
        <taxon>Tracheophyta</taxon>
        <taxon>Spermatophyta</taxon>
        <taxon>Magnoliopsida</taxon>
        <taxon>eudicotyledons</taxon>
        <taxon>Gunneridae</taxon>
        <taxon>Pentapetalae</taxon>
        <taxon>rosids</taxon>
        <taxon>malvids</taxon>
        <taxon>Myrtales</taxon>
        <taxon>Lythraceae</taxon>
        <taxon>Punica</taxon>
    </lineage>
</organism>
<evidence type="ECO:0000313" key="2">
    <source>
        <dbReference type="EMBL" id="PKI58529.1"/>
    </source>
</evidence>
<gene>
    <name evidence="2" type="ORF">CRG98_021090</name>
</gene>
<dbReference type="GO" id="GO:0003676">
    <property type="term" value="F:nucleic acid binding"/>
    <property type="evidence" value="ECO:0007669"/>
    <property type="project" value="InterPro"/>
</dbReference>
<protein>
    <recommendedName>
        <fullName evidence="1">RNase H type-1 domain-containing protein</fullName>
    </recommendedName>
</protein>
<proteinExistence type="predicted"/>
<dbReference type="AlphaFoldDB" id="A0A2I0JQF8"/>
<evidence type="ECO:0000313" key="3">
    <source>
        <dbReference type="Proteomes" id="UP000233551"/>
    </source>
</evidence>
<dbReference type="PANTHER" id="PTHR47723">
    <property type="entry name" value="OS05G0353850 PROTEIN"/>
    <property type="match status" value="1"/>
</dbReference>
<dbReference type="EMBL" id="PGOL01001367">
    <property type="protein sequence ID" value="PKI58529.1"/>
    <property type="molecule type" value="Genomic_DNA"/>
</dbReference>
<evidence type="ECO:0000259" key="1">
    <source>
        <dbReference type="PROSITE" id="PS50879"/>
    </source>
</evidence>
<dbReference type="Proteomes" id="UP000233551">
    <property type="component" value="Unassembled WGS sequence"/>
</dbReference>
<dbReference type="SUPFAM" id="SSF53098">
    <property type="entry name" value="Ribonuclease H-like"/>
    <property type="match status" value="1"/>
</dbReference>
<reference evidence="2 3" key="1">
    <citation type="submission" date="2017-11" db="EMBL/GenBank/DDBJ databases">
        <title>De-novo sequencing of pomegranate (Punica granatum L.) genome.</title>
        <authorList>
            <person name="Akparov Z."/>
            <person name="Amiraslanov A."/>
            <person name="Hajiyeva S."/>
            <person name="Abbasov M."/>
            <person name="Kaur K."/>
            <person name="Hamwieh A."/>
            <person name="Solovyev V."/>
            <person name="Salamov A."/>
            <person name="Braich B."/>
            <person name="Kosarev P."/>
            <person name="Mahmoud A."/>
            <person name="Hajiyev E."/>
            <person name="Babayeva S."/>
            <person name="Izzatullayeva V."/>
            <person name="Mammadov A."/>
            <person name="Mammadov A."/>
            <person name="Sharifova S."/>
            <person name="Ojaghi J."/>
            <person name="Eynullazada K."/>
            <person name="Bayramov B."/>
            <person name="Abdulazimova A."/>
            <person name="Shahmuradov I."/>
        </authorList>
    </citation>
    <scope>NUCLEOTIDE SEQUENCE [LARGE SCALE GENOMIC DNA]</scope>
    <source>
        <strain evidence="3">cv. AG2017</strain>
        <tissue evidence="2">Leaf</tissue>
    </source>
</reference>
<dbReference type="InterPro" id="IPR012337">
    <property type="entry name" value="RNaseH-like_sf"/>
</dbReference>